<evidence type="ECO:0000256" key="4">
    <source>
        <dbReference type="ARBA" id="ARBA00023186"/>
    </source>
</evidence>
<keyword evidence="4" id="KW-0143">Chaperone</keyword>
<dbReference type="Proteomes" id="UP000553343">
    <property type="component" value="Unassembled WGS sequence"/>
</dbReference>
<dbReference type="GO" id="GO:0140662">
    <property type="term" value="F:ATP-dependent protein folding chaperone"/>
    <property type="evidence" value="ECO:0007669"/>
    <property type="project" value="InterPro"/>
</dbReference>
<evidence type="ECO:0000256" key="2">
    <source>
        <dbReference type="ARBA" id="ARBA00022741"/>
    </source>
</evidence>
<dbReference type="PANTHER" id="PTHR19375">
    <property type="entry name" value="HEAT SHOCK PROTEIN 70KDA"/>
    <property type="match status" value="1"/>
</dbReference>
<dbReference type="InterPro" id="IPR043129">
    <property type="entry name" value="ATPase_NBD"/>
</dbReference>
<keyword evidence="3 5" id="KW-0067">ATP-binding</keyword>
<evidence type="ECO:0000313" key="6">
    <source>
        <dbReference type="EMBL" id="NWH04374.1"/>
    </source>
</evidence>
<keyword evidence="2 5" id="KW-0547">Nucleotide-binding</keyword>
<dbReference type="GO" id="GO:0005524">
    <property type="term" value="F:ATP binding"/>
    <property type="evidence" value="ECO:0007669"/>
    <property type="project" value="UniProtKB-KW"/>
</dbReference>
<comment type="caution">
    <text evidence="6">The sequence shown here is derived from an EMBL/GenBank/DDBJ whole genome shotgun (WGS) entry which is preliminary data.</text>
</comment>
<dbReference type="PROSITE" id="PS01036">
    <property type="entry name" value="HSP70_3"/>
    <property type="match status" value="1"/>
</dbReference>
<evidence type="ECO:0000313" key="7">
    <source>
        <dbReference type="Proteomes" id="UP000553343"/>
    </source>
</evidence>
<sequence>MTKSIGIDLGTTNSAAAVKKLHVDILNNSEGDPITPSCVCVKDKKILGMVNRSEIIVGKHALEWIKQDPKNTVTAIKRLMGRSITNPEVKKIIADPRQFNIITSQERGTTNSLVIRLNNKEYTPEEISSKILEKIQKDAQARLNDEVSYAVITVPAYFNDKQKHATRAAAALAGIKVQRLLPEPTAAAISFGVDEVGQDDARTILVFDFGGGTFDLSVLTISGGQFIEQGKGGNMWLGGEDIDREIETYVLSETAREYEIDDFQGMLDDMDDGIRTRFWGELKAAVEKAKISLSENQEAYIEILGLLKDADGDLLDVDVTLTRDRFETLMQPMVDNALTLIRNLLADIYFTPDMIDNVLMVGGSSQIPCIIEAVKKEFGSSKVQVHDRPMLAIAEGAAILSHRLSDTYECLNCGKKVNQSDTRCSHCDFDLASYTVEHGVFDIVHAAAHDYYVVLENGDKYLFAEKHTPLPFEQTQVFKLVDKNQRLVHMKFLNIVNNEDESIGDFWLGIDNNELMAYRKNQTEEEAQKPLSIAVTLSIDENNLVEVTAVLSELPKVELSKTLSRGKADEKLFMDLEAMVDHANEAGYDSYNIDEITRRSTDIIADIHKVIDKNTGNVIEPVYNLAKMKIEKARRMAEEDTCGYPLMFYAQDLMFQFSDIMPAEERGKLQEKIDHLTDMNQHGTYEENIEAIRDMEKALDEFPVLNILMNIIKAADLCEEHDPGRAPQFSNAIATIVEAMDRKNHELVSKTLDAIMPQVREVLHQYDSRAGSIQKGITR</sequence>
<evidence type="ECO:0000256" key="5">
    <source>
        <dbReference type="RuleBase" id="RU003322"/>
    </source>
</evidence>
<dbReference type="InterPro" id="IPR018181">
    <property type="entry name" value="Heat_shock_70_CS"/>
</dbReference>
<dbReference type="SUPFAM" id="SSF100920">
    <property type="entry name" value="Heat shock protein 70kD (HSP70), peptide-binding domain"/>
    <property type="match status" value="1"/>
</dbReference>
<proteinExistence type="inferred from homology"/>
<dbReference type="Pfam" id="PF00012">
    <property type="entry name" value="HSP70"/>
    <property type="match status" value="1"/>
</dbReference>
<dbReference type="InterPro" id="IPR029047">
    <property type="entry name" value="HSP70_peptide-bd_sf"/>
</dbReference>
<dbReference type="AlphaFoldDB" id="A0A850SSJ6"/>
<comment type="similarity">
    <text evidence="1 5">Belongs to the heat shock protein 70 family.</text>
</comment>
<reference evidence="6 7" key="1">
    <citation type="submission" date="2020-06" db="EMBL/GenBank/DDBJ databases">
        <title>High-quality draft genome of sulfate reducer Desulfobacter latus type strain AcrS2 isolated from marine sediment.</title>
        <authorList>
            <person name="Hoppe M."/>
            <person name="Larsen C.K."/>
            <person name="Marshall I.P.G."/>
            <person name="Schramm A."/>
            <person name="Marietou A.G."/>
        </authorList>
    </citation>
    <scope>NUCLEOTIDE SEQUENCE [LARGE SCALE GENOMIC DNA]</scope>
    <source>
        <strain evidence="6 7">AcRS2</strain>
    </source>
</reference>
<evidence type="ECO:0000256" key="1">
    <source>
        <dbReference type="ARBA" id="ARBA00007381"/>
    </source>
</evidence>
<organism evidence="6 7">
    <name type="scientific">Desulfobacter latus</name>
    <dbReference type="NCBI Taxonomy" id="2292"/>
    <lineage>
        <taxon>Bacteria</taxon>
        <taxon>Pseudomonadati</taxon>
        <taxon>Thermodesulfobacteriota</taxon>
        <taxon>Desulfobacteria</taxon>
        <taxon>Desulfobacterales</taxon>
        <taxon>Desulfobacteraceae</taxon>
        <taxon>Desulfobacter</taxon>
    </lineage>
</organism>
<dbReference type="CDD" id="cd24029">
    <property type="entry name" value="ASKHA_NBD_HSP70_DnaK_HscA_HscC"/>
    <property type="match status" value="1"/>
</dbReference>
<dbReference type="SUPFAM" id="SSF53067">
    <property type="entry name" value="Actin-like ATPase domain"/>
    <property type="match status" value="2"/>
</dbReference>
<accession>A0A850SSJ6</accession>
<evidence type="ECO:0000256" key="3">
    <source>
        <dbReference type="ARBA" id="ARBA00022840"/>
    </source>
</evidence>
<dbReference type="InterPro" id="IPR013126">
    <property type="entry name" value="Hsp_70_fam"/>
</dbReference>
<keyword evidence="7" id="KW-1185">Reference proteome</keyword>
<dbReference type="FunFam" id="3.90.640.10:FF:000003">
    <property type="entry name" value="Molecular chaperone DnaK"/>
    <property type="match status" value="1"/>
</dbReference>
<gene>
    <name evidence="6" type="ORF">HXW94_05120</name>
</gene>
<protein>
    <submittedName>
        <fullName evidence="6">Hsp70 family protein</fullName>
    </submittedName>
</protein>
<dbReference type="RefSeq" id="WP_178365830.1">
    <property type="nucleotide sequence ID" value="NZ_JACADJ010000011.1"/>
</dbReference>
<dbReference type="Gene3D" id="2.60.34.10">
    <property type="entry name" value="Substrate Binding Domain Of DNAk, Chain A, domain 1"/>
    <property type="match status" value="1"/>
</dbReference>
<dbReference type="Gene3D" id="3.30.420.40">
    <property type="match status" value="2"/>
</dbReference>
<dbReference type="Gene3D" id="3.90.640.10">
    <property type="entry name" value="Actin, Chain A, domain 4"/>
    <property type="match status" value="1"/>
</dbReference>
<dbReference type="PROSITE" id="PS00297">
    <property type="entry name" value="HSP70_1"/>
    <property type="match status" value="1"/>
</dbReference>
<dbReference type="PRINTS" id="PR00301">
    <property type="entry name" value="HEATSHOCK70"/>
</dbReference>
<dbReference type="EMBL" id="JACADJ010000011">
    <property type="protein sequence ID" value="NWH04374.1"/>
    <property type="molecule type" value="Genomic_DNA"/>
</dbReference>
<name>A0A850SSJ6_9BACT</name>
<dbReference type="PROSITE" id="PS00329">
    <property type="entry name" value="HSP70_2"/>
    <property type="match status" value="1"/>
</dbReference>